<feature type="non-terminal residue" evidence="2">
    <location>
        <position position="1"/>
    </location>
</feature>
<dbReference type="EMBL" id="HACG01007443">
    <property type="protein sequence ID" value="CEK54308.1"/>
    <property type="molecule type" value="Transcribed_RNA"/>
</dbReference>
<dbReference type="AlphaFoldDB" id="A0A0B6YDR7"/>
<sequence length="127" mass="14674">QLFKGYHWEPEVLCTEILPYISLTNPTLHDAGQISFVQEMTQFSHIKPVTRSQQERLDERDVVADDENNEDTRKNTESLSKHSSAAETCHIVSENDLDDNIVSNSQTKVQDLNYEDEVIIEDFDDQF</sequence>
<accession>A0A0B6YDR7</accession>
<proteinExistence type="predicted"/>
<feature type="compositionally biased region" description="Basic and acidic residues" evidence="1">
    <location>
        <begin position="53"/>
        <end position="63"/>
    </location>
</feature>
<protein>
    <submittedName>
        <fullName evidence="2">Uncharacterized protein</fullName>
    </submittedName>
</protein>
<feature type="region of interest" description="Disordered" evidence="1">
    <location>
        <begin position="47"/>
        <end position="85"/>
    </location>
</feature>
<name>A0A0B6YDR7_9EUPU</name>
<reference evidence="2" key="1">
    <citation type="submission" date="2014-12" db="EMBL/GenBank/DDBJ databases">
        <title>Insight into the proteome of Arion vulgaris.</title>
        <authorList>
            <person name="Aradska J."/>
            <person name="Bulat T."/>
            <person name="Smidak R."/>
            <person name="Sarate P."/>
            <person name="Gangsoo J."/>
            <person name="Sialana F."/>
            <person name="Bilban M."/>
            <person name="Lubec G."/>
        </authorList>
    </citation>
    <scope>NUCLEOTIDE SEQUENCE</scope>
    <source>
        <tissue evidence="2">Skin</tissue>
    </source>
</reference>
<organism evidence="2">
    <name type="scientific">Arion vulgaris</name>
    <dbReference type="NCBI Taxonomy" id="1028688"/>
    <lineage>
        <taxon>Eukaryota</taxon>
        <taxon>Metazoa</taxon>
        <taxon>Spiralia</taxon>
        <taxon>Lophotrochozoa</taxon>
        <taxon>Mollusca</taxon>
        <taxon>Gastropoda</taxon>
        <taxon>Heterobranchia</taxon>
        <taxon>Euthyneura</taxon>
        <taxon>Panpulmonata</taxon>
        <taxon>Eupulmonata</taxon>
        <taxon>Stylommatophora</taxon>
        <taxon>Helicina</taxon>
        <taxon>Arionoidea</taxon>
        <taxon>Arionidae</taxon>
        <taxon>Arion</taxon>
    </lineage>
</organism>
<evidence type="ECO:0000313" key="2">
    <source>
        <dbReference type="EMBL" id="CEK54308.1"/>
    </source>
</evidence>
<feature type="compositionally biased region" description="Basic and acidic residues" evidence="1">
    <location>
        <begin position="70"/>
        <end position="80"/>
    </location>
</feature>
<evidence type="ECO:0000256" key="1">
    <source>
        <dbReference type="SAM" id="MobiDB-lite"/>
    </source>
</evidence>
<gene>
    <name evidence="2" type="primary">ORF22474</name>
</gene>